<keyword evidence="1" id="KW-0233">DNA recombination</keyword>
<dbReference type="Gene3D" id="1.10.443.10">
    <property type="entry name" value="Intergrase catalytic core"/>
    <property type="match status" value="1"/>
</dbReference>
<dbReference type="GO" id="GO:0006310">
    <property type="term" value="P:DNA recombination"/>
    <property type="evidence" value="ECO:0007669"/>
    <property type="project" value="UniProtKB-KW"/>
</dbReference>
<feature type="compositionally biased region" description="Basic and acidic residues" evidence="2">
    <location>
        <begin position="107"/>
        <end position="116"/>
    </location>
</feature>
<reference evidence="3 4" key="1">
    <citation type="submission" date="2018-06" db="EMBL/GenBank/DDBJ databases">
        <title>Comparative genomics reveals the genomic features of Rhizophagus irregularis, R. cerebriforme, R. diaphanum and Gigaspora rosea, and their symbiotic lifestyle signature.</title>
        <authorList>
            <person name="Morin E."/>
            <person name="San Clemente H."/>
            <person name="Chen E.C.H."/>
            <person name="De La Providencia I."/>
            <person name="Hainaut M."/>
            <person name="Kuo A."/>
            <person name="Kohler A."/>
            <person name="Murat C."/>
            <person name="Tang N."/>
            <person name="Roy S."/>
            <person name="Loubradou J."/>
            <person name="Henrissat B."/>
            <person name="Grigoriev I.V."/>
            <person name="Corradi N."/>
            <person name="Roux C."/>
            <person name="Martin F.M."/>
        </authorList>
    </citation>
    <scope>NUCLEOTIDE SEQUENCE [LARGE SCALE GENOMIC DNA]</scope>
    <source>
        <strain evidence="3 4">DAOM 194757</strain>
    </source>
</reference>
<evidence type="ECO:0000313" key="3">
    <source>
        <dbReference type="EMBL" id="RIB00884.1"/>
    </source>
</evidence>
<gene>
    <name evidence="3" type="ORF">C2G38_1082697</name>
</gene>
<evidence type="ECO:0000313" key="4">
    <source>
        <dbReference type="Proteomes" id="UP000266673"/>
    </source>
</evidence>
<dbReference type="EMBL" id="QKWP01003505">
    <property type="protein sequence ID" value="RIB00884.1"/>
    <property type="molecule type" value="Genomic_DNA"/>
</dbReference>
<evidence type="ECO:0000256" key="2">
    <source>
        <dbReference type="SAM" id="MobiDB-lite"/>
    </source>
</evidence>
<organism evidence="3 4">
    <name type="scientific">Gigaspora rosea</name>
    <dbReference type="NCBI Taxonomy" id="44941"/>
    <lineage>
        <taxon>Eukaryota</taxon>
        <taxon>Fungi</taxon>
        <taxon>Fungi incertae sedis</taxon>
        <taxon>Mucoromycota</taxon>
        <taxon>Glomeromycotina</taxon>
        <taxon>Glomeromycetes</taxon>
        <taxon>Diversisporales</taxon>
        <taxon>Gigasporaceae</taxon>
        <taxon>Gigaspora</taxon>
    </lineage>
</organism>
<protein>
    <recommendedName>
        <fullName evidence="5">Tyr recombinase domain-containing protein</fullName>
    </recommendedName>
</protein>
<evidence type="ECO:0008006" key="5">
    <source>
        <dbReference type="Google" id="ProtNLM"/>
    </source>
</evidence>
<feature type="region of interest" description="Disordered" evidence="2">
    <location>
        <begin position="71"/>
        <end position="116"/>
    </location>
</feature>
<dbReference type="OrthoDB" id="2445310at2759"/>
<dbReference type="InterPro" id="IPR011010">
    <property type="entry name" value="DNA_brk_join_enz"/>
</dbReference>
<keyword evidence="4" id="KW-1185">Reference proteome</keyword>
<accession>A0A397TSY4</accession>
<evidence type="ECO:0000256" key="1">
    <source>
        <dbReference type="ARBA" id="ARBA00023172"/>
    </source>
</evidence>
<dbReference type="InterPro" id="IPR013762">
    <property type="entry name" value="Integrase-like_cat_sf"/>
</dbReference>
<sequence>MSMRMVNDHDSINHSGRTTPITHLFCEGVPIVTSMSITGHKSESSYRIYSRPSEQQKKDALSTLINVVDLPESQDNDGVEDFVNKNQDLEPDNNNSSDSRVPPKSSEYSKFRTPLKDSTKSNLPFHINATKKIQLLVEKGYYDHLNPTCKMCLIMSKVLRLLIITI</sequence>
<dbReference type="AlphaFoldDB" id="A0A397TSY4"/>
<dbReference type="GO" id="GO:0015074">
    <property type="term" value="P:DNA integration"/>
    <property type="evidence" value="ECO:0007669"/>
    <property type="project" value="InterPro"/>
</dbReference>
<proteinExistence type="predicted"/>
<dbReference type="SUPFAM" id="SSF56349">
    <property type="entry name" value="DNA breaking-rejoining enzymes"/>
    <property type="match status" value="1"/>
</dbReference>
<dbReference type="GO" id="GO:0003677">
    <property type="term" value="F:DNA binding"/>
    <property type="evidence" value="ECO:0007669"/>
    <property type="project" value="InterPro"/>
</dbReference>
<comment type="caution">
    <text evidence="3">The sequence shown here is derived from an EMBL/GenBank/DDBJ whole genome shotgun (WGS) entry which is preliminary data.</text>
</comment>
<dbReference type="Proteomes" id="UP000266673">
    <property type="component" value="Unassembled WGS sequence"/>
</dbReference>
<name>A0A397TSY4_9GLOM</name>